<feature type="compositionally biased region" description="Low complexity" evidence="1">
    <location>
        <begin position="14"/>
        <end position="69"/>
    </location>
</feature>
<feature type="region of interest" description="Disordered" evidence="1">
    <location>
        <begin position="1"/>
        <end position="102"/>
    </location>
</feature>
<organism evidence="2 3">
    <name type="scientific">Pleurostoma richardsiae</name>
    <dbReference type="NCBI Taxonomy" id="41990"/>
    <lineage>
        <taxon>Eukaryota</taxon>
        <taxon>Fungi</taxon>
        <taxon>Dikarya</taxon>
        <taxon>Ascomycota</taxon>
        <taxon>Pezizomycotina</taxon>
        <taxon>Sordariomycetes</taxon>
        <taxon>Sordariomycetidae</taxon>
        <taxon>Calosphaeriales</taxon>
        <taxon>Pleurostomataceae</taxon>
        <taxon>Pleurostoma</taxon>
    </lineage>
</organism>
<dbReference type="PANTHER" id="PTHR38406">
    <property type="entry name" value="TRANSCRIPTIONAL REPRESSOR OPI1"/>
    <property type="match status" value="1"/>
</dbReference>
<feature type="region of interest" description="Disordered" evidence="1">
    <location>
        <begin position="192"/>
        <end position="215"/>
    </location>
</feature>
<accession>A0AA38VM90</accession>
<feature type="compositionally biased region" description="Low complexity" evidence="1">
    <location>
        <begin position="236"/>
        <end position="253"/>
    </location>
</feature>
<feature type="region of interest" description="Disordered" evidence="1">
    <location>
        <begin position="231"/>
        <end position="269"/>
    </location>
</feature>
<sequence length="714" mass="77165">MEPNHMLLSEGDDPAQLMLQQHQAQQQEQQYLEQQQLQLQLQQNSASSALSMSPQLPPLYNNQPQQRASPLPPPPSYAHAESQSHDPSLLAFPDVPTTELPPLQLNAQNDASVSSLPSLSTIVTSTSSRRYTASSATSETSFFSDAGSAVGAPPRVQNWPSLNPLTAYYTPSHAQPAEPLAQMDVDVMSTTTTTTAVGPGSPDRWGDGRASSVSLDDPDVRMAAEALGDLRADFVSSPPNRNSPLPRISPPRNALSSPPTQGPGSEPLLSLLTTSHPLLAKTIEGTTTAYNTSKNLSPRFKSGVEYVEGYLTPIANTVGSVGRVTGVEGGVRWFLRGAGRRHQRSRGDLESGDGGSHKRRRVGSGQGRRNAEEGRQQSQGSDDTPSTEQDLFGASKERRMSNSTVDTLPAYDDEFRSPDYSEVADGHARQQSEEEQAQGQLATTRSSGSPATATPTAWQSRLIMSTSGLSIAMSEESLRSLKYCLRWLKWANEHIGRIIGALKDALERFDNGDESTPQPLVQEDSGTGPDRTMTDASQSDVNSMQVRQDQGELAVRIAALRSDVLKTLRDVVDTVSRYAGGALPENARLLVRRHLTSLPQRFRLATQQHGDHQQHVAGTAPGEEKDVREGAQRVLVLAKEGLDMMAQVSGVLDGTIVSAEEWCDRLGRKKREQREELGADSGDGREQNGHSQMPPLAPMAPLTGVGVDGDVKMV</sequence>
<dbReference type="Pfam" id="PF08618">
    <property type="entry name" value="Opi1"/>
    <property type="match status" value="2"/>
</dbReference>
<dbReference type="GO" id="GO:0005634">
    <property type="term" value="C:nucleus"/>
    <property type="evidence" value="ECO:0007669"/>
    <property type="project" value="TreeGrafter"/>
</dbReference>
<comment type="caution">
    <text evidence="2">The sequence shown here is derived from an EMBL/GenBank/DDBJ whole genome shotgun (WGS) entry which is preliminary data.</text>
</comment>
<feature type="region of interest" description="Disordered" evidence="1">
    <location>
        <begin position="670"/>
        <end position="714"/>
    </location>
</feature>
<name>A0AA38VM90_9PEZI</name>
<dbReference type="GO" id="GO:0006357">
    <property type="term" value="P:regulation of transcription by RNA polymerase II"/>
    <property type="evidence" value="ECO:0007669"/>
    <property type="project" value="TreeGrafter"/>
</dbReference>
<dbReference type="GO" id="GO:0008654">
    <property type="term" value="P:phospholipid biosynthetic process"/>
    <property type="evidence" value="ECO:0007669"/>
    <property type="project" value="TreeGrafter"/>
</dbReference>
<dbReference type="EMBL" id="JANBVO010000026">
    <property type="protein sequence ID" value="KAJ9139414.1"/>
    <property type="molecule type" value="Genomic_DNA"/>
</dbReference>
<gene>
    <name evidence="2" type="ORF">NKR23_g7924</name>
</gene>
<feature type="compositionally biased region" description="Polar residues" evidence="1">
    <location>
        <begin position="437"/>
        <end position="457"/>
    </location>
</feature>
<dbReference type="GO" id="GO:0030968">
    <property type="term" value="P:endoplasmic reticulum unfolded protein response"/>
    <property type="evidence" value="ECO:0007669"/>
    <property type="project" value="TreeGrafter"/>
</dbReference>
<feature type="region of interest" description="Disordered" evidence="1">
    <location>
        <begin position="338"/>
        <end position="457"/>
    </location>
</feature>
<proteinExistence type="predicted"/>
<evidence type="ECO:0000313" key="3">
    <source>
        <dbReference type="Proteomes" id="UP001174694"/>
    </source>
</evidence>
<dbReference type="Proteomes" id="UP001174694">
    <property type="component" value="Unassembled WGS sequence"/>
</dbReference>
<protein>
    <submittedName>
        <fullName evidence="2">Clock controlled protein (Transcription factor Opi1)</fullName>
    </submittedName>
</protein>
<dbReference type="GO" id="GO:0003714">
    <property type="term" value="F:transcription corepressor activity"/>
    <property type="evidence" value="ECO:0007669"/>
    <property type="project" value="InterPro"/>
</dbReference>
<dbReference type="InterPro" id="IPR013927">
    <property type="entry name" value="TF_Opi1_Ccg-8"/>
</dbReference>
<evidence type="ECO:0000313" key="2">
    <source>
        <dbReference type="EMBL" id="KAJ9139414.1"/>
    </source>
</evidence>
<dbReference type="PANTHER" id="PTHR38406:SF1">
    <property type="entry name" value="TRANSCRIPTIONAL REPRESSOR OPI1"/>
    <property type="match status" value="1"/>
</dbReference>
<feature type="compositionally biased region" description="Basic and acidic residues" evidence="1">
    <location>
        <begin position="413"/>
        <end position="432"/>
    </location>
</feature>
<evidence type="ECO:0000256" key="1">
    <source>
        <dbReference type="SAM" id="MobiDB-lite"/>
    </source>
</evidence>
<keyword evidence="3" id="KW-1185">Reference proteome</keyword>
<dbReference type="GO" id="GO:0005783">
    <property type="term" value="C:endoplasmic reticulum"/>
    <property type="evidence" value="ECO:0007669"/>
    <property type="project" value="TreeGrafter"/>
</dbReference>
<dbReference type="AlphaFoldDB" id="A0AA38VM90"/>
<feature type="compositionally biased region" description="Polar residues" evidence="1">
    <location>
        <begin position="376"/>
        <end position="389"/>
    </location>
</feature>
<feature type="region of interest" description="Disordered" evidence="1">
    <location>
        <begin position="510"/>
        <end position="542"/>
    </location>
</feature>
<feature type="compositionally biased region" description="Basic and acidic residues" evidence="1">
    <location>
        <begin position="670"/>
        <end position="688"/>
    </location>
</feature>
<feature type="region of interest" description="Disordered" evidence="1">
    <location>
        <begin position="606"/>
        <end position="628"/>
    </location>
</feature>
<reference evidence="2" key="1">
    <citation type="submission" date="2022-07" db="EMBL/GenBank/DDBJ databases">
        <title>Fungi with potential for degradation of polypropylene.</title>
        <authorList>
            <person name="Gostincar C."/>
        </authorList>
    </citation>
    <scope>NUCLEOTIDE SEQUENCE</scope>
    <source>
        <strain evidence="2">EXF-13308</strain>
    </source>
</reference>
<feature type="compositionally biased region" description="Polar residues" evidence="1">
    <location>
        <begin position="254"/>
        <end position="263"/>
    </location>
</feature>